<evidence type="ECO:0000313" key="3">
    <source>
        <dbReference type="Proteomes" id="UP000176998"/>
    </source>
</evidence>
<accession>A0A1G4ASF9</accession>
<organism evidence="2 3">
    <name type="scientific">Colletotrichum orchidophilum</name>
    <dbReference type="NCBI Taxonomy" id="1209926"/>
    <lineage>
        <taxon>Eukaryota</taxon>
        <taxon>Fungi</taxon>
        <taxon>Dikarya</taxon>
        <taxon>Ascomycota</taxon>
        <taxon>Pezizomycotina</taxon>
        <taxon>Sordariomycetes</taxon>
        <taxon>Hypocreomycetidae</taxon>
        <taxon>Glomerellales</taxon>
        <taxon>Glomerellaceae</taxon>
        <taxon>Colletotrichum</taxon>
    </lineage>
</organism>
<dbReference type="Proteomes" id="UP000176998">
    <property type="component" value="Unassembled WGS sequence"/>
</dbReference>
<feature type="compositionally biased region" description="Basic and acidic residues" evidence="1">
    <location>
        <begin position="24"/>
        <end position="34"/>
    </location>
</feature>
<sequence>MTTCVRNDETTMTEDLNPPFVRSSTEKGPRDWGLRQDTEQSAILIRHGPPGPWQGKKLSGELLRRLRDLHCKRQKVVKGGNTSSAVQLGALLGCCGSLLGYFQHPPGRRRQRPASFFVFHGSLYLTFPGTSTSTPLPECQNPVPIV</sequence>
<dbReference type="EMBL" id="MJBS01000159">
    <property type="protein sequence ID" value="OHE92098.1"/>
    <property type="molecule type" value="Genomic_DNA"/>
</dbReference>
<keyword evidence="3" id="KW-1185">Reference proteome</keyword>
<evidence type="ECO:0000256" key="1">
    <source>
        <dbReference type="SAM" id="MobiDB-lite"/>
    </source>
</evidence>
<proteinExistence type="predicted"/>
<dbReference type="RefSeq" id="XP_022469268.1">
    <property type="nucleotide sequence ID" value="XM_022624232.1"/>
</dbReference>
<name>A0A1G4ASF9_9PEZI</name>
<feature type="region of interest" description="Disordered" evidence="1">
    <location>
        <begin position="1"/>
        <end position="34"/>
    </location>
</feature>
<protein>
    <submittedName>
        <fullName evidence="2">Uncharacterized protein</fullName>
    </submittedName>
</protein>
<reference evidence="2 3" key="1">
    <citation type="submission" date="2016-09" db="EMBL/GenBank/DDBJ databases">
        <authorList>
            <person name="Capua I."/>
            <person name="De Benedictis P."/>
            <person name="Joannis T."/>
            <person name="Lombin L.H."/>
            <person name="Cattoli G."/>
        </authorList>
    </citation>
    <scope>NUCLEOTIDE SEQUENCE [LARGE SCALE GENOMIC DNA]</scope>
    <source>
        <strain evidence="2 3">IMI 309357</strain>
    </source>
</reference>
<dbReference type="AlphaFoldDB" id="A0A1G4ASF9"/>
<comment type="caution">
    <text evidence="2">The sequence shown here is derived from an EMBL/GenBank/DDBJ whole genome shotgun (WGS) entry which is preliminary data.</text>
</comment>
<dbReference type="GeneID" id="34565742"/>
<gene>
    <name evidence="2" type="ORF">CORC01_12613</name>
</gene>
<evidence type="ECO:0000313" key="2">
    <source>
        <dbReference type="EMBL" id="OHE92098.1"/>
    </source>
</evidence>